<name>A0AAV3M5N2_9GAMM</name>
<evidence type="ECO:0000313" key="1">
    <source>
        <dbReference type="EMBL" id="EUD10784.1"/>
    </source>
</evidence>
<organism evidence="1 2">
    <name type="scientific">Providencia alcalifaciens 205/92</name>
    <dbReference type="NCBI Taxonomy" id="1256988"/>
    <lineage>
        <taxon>Bacteria</taxon>
        <taxon>Pseudomonadati</taxon>
        <taxon>Pseudomonadota</taxon>
        <taxon>Gammaproteobacteria</taxon>
        <taxon>Enterobacterales</taxon>
        <taxon>Morganellaceae</taxon>
        <taxon>Providencia</taxon>
    </lineage>
</organism>
<proteinExistence type="predicted"/>
<sequence>MYRELADCGGVDALINRTRCSSNLKNRTDMTIEQAVVEYAIEYPAHEQH</sequence>
<dbReference type="Proteomes" id="UP000022311">
    <property type="component" value="Unassembled WGS sequence"/>
</dbReference>
<evidence type="ECO:0000313" key="2">
    <source>
        <dbReference type="Proteomes" id="UP000022311"/>
    </source>
</evidence>
<dbReference type="EMBL" id="JALD01000048">
    <property type="protein sequence ID" value="EUD10784.1"/>
    <property type="molecule type" value="Genomic_DNA"/>
</dbReference>
<comment type="caution">
    <text evidence="1">The sequence shown here is derived from an EMBL/GenBank/DDBJ whole genome shotgun (WGS) entry which is preliminary data.</text>
</comment>
<gene>
    <name evidence="1" type="ORF">HMPREF1563_0192</name>
</gene>
<dbReference type="AlphaFoldDB" id="A0AAV3M5N2"/>
<reference evidence="1 2" key="1">
    <citation type="submission" date="2014-01" db="EMBL/GenBank/DDBJ databases">
        <authorList>
            <person name="Durkin A.S."/>
            <person name="McCorrison J."/>
            <person name="Torralba M."/>
            <person name="Gillis M."/>
            <person name="Haft D.H."/>
            <person name="Methe B."/>
            <person name="Sutton G."/>
            <person name="Nelson K.E."/>
        </authorList>
    </citation>
    <scope>NUCLEOTIDE SEQUENCE [LARGE SCALE GENOMIC DNA]</scope>
    <source>
        <strain evidence="1 2">205/92</strain>
    </source>
</reference>
<accession>A0AAV3M5N2</accession>
<protein>
    <submittedName>
        <fullName evidence="1">Uncharacterized protein</fullName>
    </submittedName>
</protein>